<dbReference type="AlphaFoldDB" id="A0AAV7Q528"/>
<accession>A0AAV7Q528</accession>
<dbReference type="Proteomes" id="UP001066276">
    <property type="component" value="Chromosome 6"/>
</dbReference>
<name>A0AAV7Q528_PLEWA</name>
<sequence>MAELWVGFQAIDTHFDSLGSQLDRMGERMDHHATRLDGTERWLSEMEDDLVNIMKCLEKEECMQRQL</sequence>
<proteinExistence type="predicted"/>
<keyword evidence="2" id="KW-1185">Reference proteome</keyword>
<evidence type="ECO:0000313" key="2">
    <source>
        <dbReference type="Proteomes" id="UP001066276"/>
    </source>
</evidence>
<comment type="caution">
    <text evidence="1">The sequence shown here is derived from an EMBL/GenBank/DDBJ whole genome shotgun (WGS) entry which is preliminary data.</text>
</comment>
<evidence type="ECO:0000313" key="1">
    <source>
        <dbReference type="EMBL" id="KAJ1135696.1"/>
    </source>
</evidence>
<protein>
    <submittedName>
        <fullName evidence="1">Uncharacterized protein</fullName>
    </submittedName>
</protein>
<organism evidence="1 2">
    <name type="scientific">Pleurodeles waltl</name>
    <name type="common">Iberian ribbed newt</name>
    <dbReference type="NCBI Taxonomy" id="8319"/>
    <lineage>
        <taxon>Eukaryota</taxon>
        <taxon>Metazoa</taxon>
        <taxon>Chordata</taxon>
        <taxon>Craniata</taxon>
        <taxon>Vertebrata</taxon>
        <taxon>Euteleostomi</taxon>
        <taxon>Amphibia</taxon>
        <taxon>Batrachia</taxon>
        <taxon>Caudata</taxon>
        <taxon>Salamandroidea</taxon>
        <taxon>Salamandridae</taxon>
        <taxon>Pleurodelinae</taxon>
        <taxon>Pleurodeles</taxon>
    </lineage>
</organism>
<gene>
    <name evidence="1" type="ORF">NDU88_002131</name>
</gene>
<reference evidence="1" key="1">
    <citation type="journal article" date="2022" name="bioRxiv">
        <title>Sequencing and chromosome-scale assembly of the giantPleurodeles waltlgenome.</title>
        <authorList>
            <person name="Brown T."/>
            <person name="Elewa A."/>
            <person name="Iarovenko S."/>
            <person name="Subramanian E."/>
            <person name="Araus A.J."/>
            <person name="Petzold A."/>
            <person name="Susuki M."/>
            <person name="Suzuki K.-i.T."/>
            <person name="Hayashi T."/>
            <person name="Toyoda A."/>
            <person name="Oliveira C."/>
            <person name="Osipova E."/>
            <person name="Leigh N.D."/>
            <person name="Simon A."/>
            <person name="Yun M.H."/>
        </authorList>
    </citation>
    <scope>NUCLEOTIDE SEQUENCE</scope>
    <source>
        <strain evidence="1">20211129_DDA</strain>
        <tissue evidence="1">Liver</tissue>
    </source>
</reference>
<dbReference type="EMBL" id="JANPWB010000010">
    <property type="protein sequence ID" value="KAJ1135696.1"/>
    <property type="molecule type" value="Genomic_DNA"/>
</dbReference>